<feature type="region of interest" description="Disordered" evidence="1">
    <location>
        <begin position="60"/>
        <end position="90"/>
    </location>
</feature>
<accession>A0A8X6PBR0</accession>
<organism evidence="2 3">
    <name type="scientific">Nephila pilipes</name>
    <name type="common">Giant wood spider</name>
    <name type="synonym">Nephila maculata</name>
    <dbReference type="NCBI Taxonomy" id="299642"/>
    <lineage>
        <taxon>Eukaryota</taxon>
        <taxon>Metazoa</taxon>
        <taxon>Ecdysozoa</taxon>
        <taxon>Arthropoda</taxon>
        <taxon>Chelicerata</taxon>
        <taxon>Arachnida</taxon>
        <taxon>Araneae</taxon>
        <taxon>Araneomorphae</taxon>
        <taxon>Entelegynae</taxon>
        <taxon>Araneoidea</taxon>
        <taxon>Nephilidae</taxon>
        <taxon>Nephila</taxon>
    </lineage>
</organism>
<proteinExistence type="predicted"/>
<feature type="region of interest" description="Disordered" evidence="1">
    <location>
        <begin position="125"/>
        <end position="163"/>
    </location>
</feature>
<name>A0A8X6PBR0_NEPPI</name>
<dbReference type="AlphaFoldDB" id="A0A8X6PBR0"/>
<dbReference type="EMBL" id="BMAW01018553">
    <property type="protein sequence ID" value="GFT58920.1"/>
    <property type="molecule type" value="Genomic_DNA"/>
</dbReference>
<protein>
    <recommendedName>
        <fullName evidence="4">UBZ4-type domain-containing protein</fullName>
    </recommendedName>
</protein>
<evidence type="ECO:0000313" key="3">
    <source>
        <dbReference type="Proteomes" id="UP000887013"/>
    </source>
</evidence>
<reference evidence="2" key="1">
    <citation type="submission" date="2020-08" db="EMBL/GenBank/DDBJ databases">
        <title>Multicomponent nature underlies the extraordinary mechanical properties of spider dragline silk.</title>
        <authorList>
            <person name="Kono N."/>
            <person name="Nakamura H."/>
            <person name="Mori M."/>
            <person name="Yoshida Y."/>
            <person name="Ohtoshi R."/>
            <person name="Malay A.D."/>
            <person name="Moran D.A.P."/>
            <person name="Tomita M."/>
            <person name="Numata K."/>
            <person name="Arakawa K."/>
        </authorList>
    </citation>
    <scope>NUCLEOTIDE SEQUENCE</scope>
</reference>
<gene>
    <name evidence="2" type="primary">NCL1_43937</name>
    <name evidence="2" type="ORF">NPIL_153091</name>
</gene>
<evidence type="ECO:0000256" key="1">
    <source>
        <dbReference type="SAM" id="MobiDB-lite"/>
    </source>
</evidence>
<sequence length="186" mass="20940">MSMLDDEYCSGSDIIPCEFCGEPFPFELIIEHQTGCEPELLQYHFLEDSPSVPAAVASAKSIPLSKPQGTLDTIEKNSPTKNNKNDNKVDPFEKLLKDDIPVIYEDINTQESGIKLMSYGSSVAKRTEEEKPSFRAPPLPLLNNADQKESENATNSLSDSDEDECLEDFWRRAEIKNAQRLRKLKV</sequence>
<keyword evidence="3" id="KW-1185">Reference proteome</keyword>
<comment type="caution">
    <text evidence="2">The sequence shown here is derived from an EMBL/GenBank/DDBJ whole genome shotgun (WGS) entry which is preliminary data.</text>
</comment>
<evidence type="ECO:0000313" key="2">
    <source>
        <dbReference type="EMBL" id="GFT58920.1"/>
    </source>
</evidence>
<feature type="compositionally biased region" description="Polar residues" evidence="1">
    <location>
        <begin position="67"/>
        <end position="82"/>
    </location>
</feature>
<evidence type="ECO:0008006" key="4">
    <source>
        <dbReference type="Google" id="ProtNLM"/>
    </source>
</evidence>
<dbReference type="OrthoDB" id="422728at2759"/>
<dbReference type="Proteomes" id="UP000887013">
    <property type="component" value="Unassembled WGS sequence"/>
</dbReference>